<proteinExistence type="predicted"/>
<dbReference type="Proteomes" id="UP000004080">
    <property type="component" value="Unassembled WGS sequence"/>
</dbReference>
<keyword evidence="1" id="KW-0812">Transmembrane</keyword>
<dbReference type="InterPro" id="IPR025018">
    <property type="entry name" value="DUF3953"/>
</dbReference>
<keyword evidence="1" id="KW-0472">Membrane</keyword>
<keyword evidence="3" id="KW-1185">Reference proteome</keyword>
<evidence type="ECO:0000313" key="2">
    <source>
        <dbReference type="EMBL" id="EIT86227.1"/>
    </source>
</evidence>
<dbReference type="EMBL" id="AKKV01000022">
    <property type="protein sequence ID" value="EIT86227.1"/>
    <property type="molecule type" value="Genomic_DNA"/>
</dbReference>
<protein>
    <recommendedName>
        <fullName evidence="4">DUF3953 domain-containing protein</fullName>
    </recommendedName>
</protein>
<feature type="transmembrane region" description="Helical" evidence="1">
    <location>
        <begin position="56"/>
        <end position="73"/>
    </location>
</feature>
<accession>I8AK63</accession>
<sequence length="74" mass="8587">MKILQIILSIIVIALVGYEFVTDDFRFQLYLMMFLFFTMLVMGLRDFQKGQKGSGWLNIVLSIMLLSVSIKSFL</sequence>
<organism evidence="2 3">
    <name type="scientific">Fictibacillus macauensis ZFHKF-1</name>
    <dbReference type="NCBI Taxonomy" id="1196324"/>
    <lineage>
        <taxon>Bacteria</taxon>
        <taxon>Bacillati</taxon>
        <taxon>Bacillota</taxon>
        <taxon>Bacilli</taxon>
        <taxon>Bacillales</taxon>
        <taxon>Fictibacillaceae</taxon>
        <taxon>Fictibacillus</taxon>
    </lineage>
</organism>
<dbReference type="Pfam" id="PF13129">
    <property type="entry name" value="DUF3953"/>
    <property type="match status" value="1"/>
</dbReference>
<feature type="transmembrane region" description="Helical" evidence="1">
    <location>
        <begin position="27"/>
        <end position="44"/>
    </location>
</feature>
<keyword evidence="1" id="KW-1133">Transmembrane helix</keyword>
<evidence type="ECO:0000256" key="1">
    <source>
        <dbReference type="SAM" id="Phobius"/>
    </source>
</evidence>
<name>I8AK63_9BACL</name>
<evidence type="ECO:0000313" key="3">
    <source>
        <dbReference type="Proteomes" id="UP000004080"/>
    </source>
</evidence>
<gene>
    <name evidence="2" type="ORF">A374_06496</name>
</gene>
<evidence type="ECO:0008006" key="4">
    <source>
        <dbReference type="Google" id="ProtNLM"/>
    </source>
</evidence>
<dbReference type="STRING" id="1196324.A374_06496"/>
<reference evidence="2 3" key="1">
    <citation type="journal article" date="2012" name="J. Bacteriol.">
        <title>Genome of Bacillus macauensis ZFHKF-1, a Long-Chain-Forming Bacterium.</title>
        <authorList>
            <person name="Cai L."/>
            <person name="Zhang T."/>
        </authorList>
    </citation>
    <scope>NUCLEOTIDE SEQUENCE [LARGE SCALE GENOMIC DNA]</scope>
    <source>
        <strain evidence="2 3">ZFHKF-1</strain>
    </source>
</reference>
<dbReference type="AlphaFoldDB" id="I8AK63"/>
<comment type="caution">
    <text evidence="2">The sequence shown here is derived from an EMBL/GenBank/DDBJ whole genome shotgun (WGS) entry which is preliminary data.</text>
</comment>